<dbReference type="RefSeq" id="WP_099307300.1">
    <property type="nucleotide sequence ID" value="NZ_PDVP01000010.1"/>
</dbReference>
<dbReference type="Gene3D" id="3.10.180.10">
    <property type="entry name" value="2,3-Dihydroxybiphenyl 1,2-Dioxygenase, domain 1"/>
    <property type="match status" value="1"/>
</dbReference>
<dbReference type="EMBL" id="PDVP01000010">
    <property type="protein sequence ID" value="PHP66035.1"/>
    <property type="molecule type" value="Genomic_DNA"/>
</dbReference>
<evidence type="ECO:0000259" key="1">
    <source>
        <dbReference type="PROSITE" id="PS51819"/>
    </source>
</evidence>
<dbReference type="PROSITE" id="PS51819">
    <property type="entry name" value="VOC"/>
    <property type="match status" value="1"/>
</dbReference>
<dbReference type="InterPro" id="IPR004360">
    <property type="entry name" value="Glyas_Fos-R_dOase_dom"/>
</dbReference>
<dbReference type="SUPFAM" id="SSF54593">
    <property type="entry name" value="Glyoxalase/Bleomycin resistance protein/Dihydroxybiphenyl dioxygenase"/>
    <property type="match status" value="1"/>
</dbReference>
<dbReference type="OrthoDB" id="9793039at2"/>
<comment type="caution">
    <text evidence="2">The sequence shown here is derived from an EMBL/GenBank/DDBJ whole genome shotgun (WGS) entry which is preliminary data.</text>
</comment>
<proteinExistence type="predicted"/>
<dbReference type="CDD" id="cd07247">
    <property type="entry name" value="SgaA_N_like"/>
    <property type="match status" value="1"/>
</dbReference>
<name>A0A2G1QKH2_9HYPH</name>
<accession>A0A2G1QKH2</accession>
<sequence length="122" mass="12590">MNAPANANVWAEIPVTDLAKAKDFYGAVTGYAMIDQDMGPNRTAVFAYTGDGGVAGHLYEGRPAPAGTGPTVHLAVSGTTEEAMQRVRDAGGQVVSPVIEIPAGRFAYCLDPDGNSFGVFAA</sequence>
<dbReference type="PANTHER" id="PTHR33993">
    <property type="entry name" value="GLYOXALASE-RELATED"/>
    <property type="match status" value="1"/>
</dbReference>
<organism evidence="2 3">
    <name type="scientific">Zhengella mangrovi</name>
    <dbReference type="NCBI Taxonomy" id="1982044"/>
    <lineage>
        <taxon>Bacteria</taxon>
        <taxon>Pseudomonadati</taxon>
        <taxon>Pseudomonadota</taxon>
        <taxon>Alphaproteobacteria</taxon>
        <taxon>Hyphomicrobiales</taxon>
        <taxon>Notoacmeibacteraceae</taxon>
        <taxon>Zhengella</taxon>
    </lineage>
</organism>
<dbReference type="InterPro" id="IPR037523">
    <property type="entry name" value="VOC_core"/>
</dbReference>
<evidence type="ECO:0000313" key="3">
    <source>
        <dbReference type="Proteomes" id="UP000221168"/>
    </source>
</evidence>
<dbReference type="InterPro" id="IPR052164">
    <property type="entry name" value="Anthracycline_SecMetBiosynth"/>
</dbReference>
<keyword evidence="3" id="KW-1185">Reference proteome</keyword>
<reference evidence="2 3" key="1">
    <citation type="submission" date="2017-10" db="EMBL/GenBank/DDBJ databases">
        <title>Sedimentibacterium mangrovi gen. nov., sp. nov., a novel member of family Phyllobacteriacea isolated from mangrove sediment.</title>
        <authorList>
            <person name="Liao H."/>
            <person name="Tian Y."/>
        </authorList>
    </citation>
    <scope>NUCLEOTIDE SEQUENCE [LARGE SCALE GENOMIC DNA]</scope>
    <source>
        <strain evidence="2 3">X9-2-2</strain>
    </source>
</reference>
<protein>
    <submittedName>
        <fullName evidence="2">Glyoxalase</fullName>
    </submittedName>
</protein>
<feature type="domain" description="VOC" evidence="1">
    <location>
        <begin position="7"/>
        <end position="122"/>
    </location>
</feature>
<evidence type="ECO:0000313" key="2">
    <source>
        <dbReference type="EMBL" id="PHP66035.1"/>
    </source>
</evidence>
<dbReference type="Pfam" id="PF00903">
    <property type="entry name" value="Glyoxalase"/>
    <property type="match status" value="1"/>
</dbReference>
<gene>
    <name evidence="2" type="ORF">CSC94_15610</name>
</gene>
<dbReference type="InterPro" id="IPR029068">
    <property type="entry name" value="Glyas_Bleomycin-R_OHBP_Dase"/>
</dbReference>
<dbReference type="Proteomes" id="UP000221168">
    <property type="component" value="Unassembled WGS sequence"/>
</dbReference>
<dbReference type="AlphaFoldDB" id="A0A2G1QKH2"/>